<evidence type="ECO:0000259" key="7">
    <source>
        <dbReference type="PROSITE" id="PS50110"/>
    </source>
</evidence>
<keyword evidence="2" id="KW-0805">Transcription regulation</keyword>
<reference evidence="8 9" key="1">
    <citation type="submission" date="2011-09" db="EMBL/GenBank/DDBJ databases">
        <title>Complete sequence of chromosome of Thioflavicoccus mobilis 8321.</title>
        <authorList>
            <consortium name="US DOE Joint Genome Institute"/>
            <person name="Lucas S."/>
            <person name="Han J."/>
            <person name="Lapidus A."/>
            <person name="Cheng J.-F."/>
            <person name="Goodwin L."/>
            <person name="Pitluck S."/>
            <person name="Peters L."/>
            <person name="Ovchinnikova G."/>
            <person name="Lu M."/>
            <person name="Detter J.C."/>
            <person name="Han C."/>
            <person name="Tapia R."/>
            <person name="Land M."/>
            <person name="Hauser L."/>
            <person name="Kyrpides N."/>
            <person name="Ivanova N."/>
            <person name="Pagani I."/>
            <person name="Vogl K."/>
            <person name="Liu Z."/>
            <person name="Imhoff J."/>
            <person name="Thiel V."/>
            <person name="Frigaard N.-U."/>
            <person name="Bryant D."/>
            <person name="Woyke T."/>
        </authorList>
    </citation>
    <scope>NUCLEOTIDE SEQUENCE [LARGE SCALE GENOMIC DNA]</scope>
    <source>
        <strain evidence="8 9">8321</strain>
    </source>
</reference>
<dbReference type="eggNOG" id="COG2197">
    <property type="taxonomic scope" value="Bacteria"/>
</dbReference>
<dbReference type="SUPFAM" id="SSF46894">
    <property type="entry name" value="C-terminal effector domain of the bipartite response regulators"/>
    <property type="match status" value="1"/>
</dbReference>
<keyword evidence="4" id="KW-0804">Transcription</keyword>
<keyword evidence="1 5" id="KW-0597">Phosphoprotein</keyword>
<dbReference type="STRING" id="765912.Thimo_2335"/>
<dbReference type="InterPro" id="IPR039420">
    <property type="entry name" value="WalR-like"/>
</dbReference>
<dbReference type="InterPro" id="IPR000792">
    <property type="entry name" value="Tscrpt_reg_LuxR_C"/>
</dbReference>
<dbReference type="Proteomes" id="UP000010816">
    <property type="component" value="Chromosome"/>
</dbReference>
<dbReference type="GO" id="GO:0000160">
    <property type="term" value="P:phosphorelay signal transduction system"/>
    <property type="evidence" value="ECO:0007669"/>
    <property type="project" value="InterPro"/>
</dbReference>
<feature type="modified residue" description="4-aspartylphosphate" evidence="5">
    <location>
        <position position="52"/>
    </location>
</feature>
<organism evidence="8 9">
    <name type="scientific">Thioflavicoccus mobilis 8321</name>
    <dbReference type="NCBI Taxonomy" id="765912"/>
    <lineage>
        <taxon>Bacteria</taxon>
        <taxon>Pseudomonadati</taxon>
        <taxon>Pseudomonadota</taxon>
        <taxon>Gammaproteobacteria</taxon>
        <taxon>Chromatiales</taxon>
        <taxon>Chromatiaceae</taxon>
        <taxon>Thioflavicoccus</taxon>
    </lineage>
</organism>
<protein>
    <submittedName>
        <fullName evidence="8">Response regulator containing a CheY-like receiver domain and an HTH DNA-binding domain</fullName>
    </submittedName>
</protein>
<dbReference type="Pfam" id="PF00196">
    <property type="entry name" value="GerE"/>
    <property type="match status" value="1"/>
</dbReference>
<dbReference type="HOGENOM" id="CLU_000445_90_8_6"/>
<evidence type="ECO:0000259" key="6">
    <source>
        <dbReference type="PROSITE" id="PS50043"/>
    </source>
</evidence>
<dbReference type="PANTHER" id="PTHR43214:SF41">
    <property type="entry name" value="NITRATE_NITRITE RESPONSE REGULATOR PROTEIN NARP"/>
    <property type="match status" value="1"/>
</dbReference>
<dbReference type="RefSeq" id="WP_015281207.1">
    <property type="nucleotide sequence ID" value="NC_019940.1"/>
</dbReference>
<dbReference type="EMBL" id="CP003051">
    <property type="protein sequence ID" value="AGA91074.1"/>
    <property type="molecule type" value="Genomic_DNA"/>
</dbReference>
<dbReference type="SMART" id="SM00448">
    <property type="entry name" value="REC"/>
    <property type="match status" value="1"/>
</dbReference>
<dbReference type="InterPro" id="IPR016032">
    <property type="entry name" value="Sig_transdc_resp-reg_C-effctor"/>
</dbReference>
<dbReference type="GO" id="GO:0003677">
    <property type="term" value="F:DNA binding"/>
    <property type="evidence" value="ECO:0007669"/>
    <property type="project" value="UniProtKB-KW"/>
</dbReference>
<feature type="domain" description="Response regulatory" evidence="7">
    <location>
        <begin position="2"/>
        <end position="117"/>
    </location>
</feature>
<evidence type="ECO:0000313" key="8">
    <source>
        <dbReference type="EMBL" id="AGA91074.1"/>
    </source>
</evidence>
<dbReference type="PANTHER" id="PTHR43214">
    <property type="entry name" value="TWO-COMPONENT RESPONSE REGULATOR"/>
    <property type="match status" value="1"/>
</dbReference>
<evidence type="ECO:0000256" key="4">
    <source>
        <dbReference type="ARBA" id="ARBA00023163"/>
    </source>
</evidence>
<dbReference type="KEGG" id="tmb:Thimo_2335"/>
<dbReference type="OrthoDB" id="9796655at2"/>
<evidence type="ECO:0000256" key="2">
    <source>
        <dbReference type="ARBA" id="ARBA00023015"/>
    </source>
</evidence>
<dbReference type="InterPro" id="IPR011006">
    <property type="entry name" value="CheY-like_superfamily"/>
</dbReference>
<dbReference type="SUPFAM" id="SSF52172">
    <property type="entry name" value="CheY-like"/>
    <property type="match status" value="1"/>
</dbReference>
<dbReference type="InterPro" id="IPR001789">
    <property type="entry name" value="Sig_transdc_resp-reg_receiver"/>
</dbReference>
<evidence type="ECO:0000256" key="3">
    <source>
        <dbReference type="ARBA" id="ARBA00023125"/>
    </source>
</evidence>
<accession>L0H0G1</accession>
<proteinExistence type="predicted"/>
<dbReference type="CDD" id="cd06170">
    <property type="entry name" value="LuxR_C_like"/>
    <property type="match status" value="1"/>
</dbReference>
<evidence type="ECO:0000256" key="5">
    <source>
        <dbReference type="PROSITE-ProRule" id="PRU00169"/>
    </source>
</evidence>
<keyword evidence="3 8" id="KW-0238">DNA-binding</keyword>
<dbReference type="AlphaFoldDB" id="L0H0G1"/>
<dbReference type="SMART" id="SM00421">
    <property type="entry name" value="HTH_LUXR"/>
    <property type="match status" value="1"/>
</dbReference>
<evidence type="ECO:0000313" key="9">
    <source>
        <dbReference type="Proteomes" id="UP000010816"/>
    </source>
</evidence>
<gene>
    <name evidence="8" type="ORF">Thimo_2335</name>
</gene>
<keyword evidence="9" id="KW-1185">Reference proteome</keyword>
<sequence length="232" mass="25113">MRVLLIDDHALFRIGLQELLERRGITVVGAVGDCHEGRRLAAQTNPDVVLLDMRMPEASGLEVLRHLRAEHPGLPIAMLTTSTDERDVIESLREGAQGYLLKDMEPDALIAALGDIVAGRTTVAPDLTGILAKAVQGAAKPDHPETTFSELTPRELEILCHLAGGHSNKVIARSLGIAEGTVKLHVKAILRKLAVHSRVEAAVIAVENNLCLRGQPREETSGTDRTTSEEDR</sequence>
<dbReference type="PATRIC" id="fig|765912.4.peg.2285"/>
<dbReference type="Gene3D" id="3.40.50.2300">
    <property type="match status" value="1"/>
</dbReference>
<dbReference type="PROSITE" id="PS50043">
    <property type="entry name" value="HTH_LUXR_2"/>
    <property type="match status" value="1"/>
</dbReference>
<dbReference type="CDD" id="cd17535">
    <property type="entry name" value="REC_NarL-like"/>
    <property type="match status" value="1"/>
</dbReference>
<dbReference type="InterPro" id="IPR058245">
    <property type="entry name" value="NreC/VraR/RcsB-like_REC"/>
</dbReference>
<evidence type="ECO:0000256" key="1">
    <source>
        <dbReference type="ARBA" id="ARBA00022553"/>
    </source>
</evidence>
<dbReference type="PROSITE" id="PS00622">
    <property type="entry name" value="HTH_LUXR_1"/>
    <property type="match status" value="1"/>
</dbReference>
<name>L0H0G1_9GAMM</name>
<feature type="domain" description="HTH luxR-type" evidence="6">
    <location>
        <begin position="144"/>
        <end position="209"/>
    </location>
</feature>
<dbReference type="GO" id="GO:0006355">
    <property type="term" value="P:regulation of DNA-templated transcription"/>
    <property type="evidence" value="ECO:0007669"/>
    <property type="project" value="InterPro"/>
</dbReference>
<dbReference type="Pfam" id="PF00072">
    <property type="entry name" value="Response_reg"/>
    <property type="match status" value="1"/>
</dbReference>
<dbReference type="PRINTS" id="PR00038">
    <property type="entry name" value="HTHLUXR"/>
</dbReference>
<dbReference type="PROSITE" id="PS50110">
    <property type="entry name" value="RESPONSE_REGULATORY"/>
    <property type="match status" value="1"/>
</dbReference>